<feature type="signal peptide" evidence="1">
    <location>
        <begin position="1"/>
        <end position="20"/>
    </location>
</feature>
<dbReference type="STRING" id="658457.SAMN05216601_104128"/>
<feature type="chain" id="PRO_5010374745" evidence="1">
    <location>
        <begin position="21"/>
        <end position="157"/>
    </location>
</feature>
<proteinExistence type="predicted"/>
<dbReference type="AlphaFoldDB" id="A0A1I5LPC2"/>
<reference evidence="2 3" key="1">
    <citation type="submission" date="2016-10" db="EMBL/GenBank/DDBJ databases">
        <authorList>
            <person name="de Groot N.N."/>
        </authorList>
    </citation>
    <scope>NUCLEOTIDE SEQUENCE [LARGE SCALE GENOMIC DNA]</scope>
    <source>
        <strain evidence="2 3">CCUG 59231</strain>
    </source>
</reference>
<evidence type="ECO:0000256" key="1">
    <source>
        <dbReference type="SAM" id="SignalP"/>
    </source>
</evidence>
<keyword evidence="1" id="KW-0732">Signal</keyword>
<evidence type="ECO:0000313" key="2">
    <source>
        <dbReference type="EMBL" id="SFO99158.1"/>
    </source>
</evidence>
<evidence type="ECO:0000313" key="3">
    <source>
        <dbReference type="Proteomes" id="UP000182400"/>
    </source>
</evidence>
<name>A0A1I5LPC2_9GAMM</name>
<organism evidence="2 3">
    <name type="scientific">Ectopseudomonas composti</name>
    <dbReference type="NCBI Taxonomy" id="658457"/>
    <lineage>
        <taxon>Bacteria</taxon>
        <taxon>Pseudomonadati</taxon>
        <taxon>Pseudomonadota</taxon>
        <taxon>Gammaproteobacteria</taxon>
        <taxon>Pseudomonadales</taxon>
        <taxon>Pseudomonadaceae</taxon>
        <taxon>Ectopseudomonas</taxon>
    </lineage>
</organism>
<gene>
    <name evidence="2" type="ORF">SAMN05216601_104128</name>
</gene>
<dbReference type="Proteomes" id="UP000182400">
    <property type="component" value="Unassembled WGS sequence"/>
</dbReference>
<dbReference type="EMBL" id="FOWP01000004">
    <property type="protein sequence ID" value="SFO99158.1"/>
    <property type="molecule type" value="Genomic_DNA"/>
</dbReference>
<protein>
    <submittedName>
        <fullName evidence="2">Uncharacterized protein</fullName>
    </submittedName>
</protein>
<accession>A0A1I5LPC2</accession>
<sequence length="157" mass="17903">MSMNKWMLSVLAVLTAPALAEQAEVYLVASVQLGGSNLAQSIFLHEPQITTLEECQEAVRVGQRDRDWQRYHHIFMRDRFQGFTGHLDYRCVLSTQRFSAWHDRARYNHPYLISIDEQANLQVERISSQAQCATRLKGLTPARLAISRCAVGNQSVL</sequence>